<feature type="transmembrane region" description="Helical" evidence="7">
    <location>
        <begin position="219"/>
        <end position="237"/>
    </location>
</feature>
<dbReference type="InterPro" id="IPR000109">
    <property type="entry name" value="POT_fam"/>
</dbReference>
<feature type="region of interest" description="Disordered" evidence="6">
    <location>
        <begin position="580"/>
        <end position="611"/>
    </location>
</feature>
<dbReference type="GO" id="GO:0022857">
    <property type="term" value="F:transmembrane transporter activity"/>
    <property type="evidence" value="ECO:0007669"/>
    <property type="project" value="InterPro"/>
</dbReference>
<dbReference type="InterPro" id="IPR036259">
    <property type="entry name" value="MFS_trans_sf"/>
</dbReference>
<feature type="compositionally biased region" description="Basic and acidic residues" evidence="6">
    <location>
        <begin position="597"/>
        <end position="611"/>
    </location>
</feature>
<feature type="transmembrane region" description="Helical" evidence="7">
    <location>
        <begin position="145"/>
        <end position="164"/>
    </location>
</feature>
<evidence type="ECO:0000256" key="7">
    <source>
        <dbReference type="SAM" id="Phobius"/>
    </source>
</evidence>
<keyword evidence="5 7" id="KW-0472">Membrane</keyword>
<dbReference type="GO" id="GO:0006857">
    <property type="term" value="P:oligopeptide transport"/>
    <property type="evidence" value="ECO:0007669"/>
    <property type="project" value="InterPro"/>
</dbReference>
<feature type="transmembrane region" description="Helical" evidence="7">
    <location>
        <begin position="194"/>
        <end position="213"/>
    </location>
</feature>
<dbReference type="Gene3D" id="1.20.1250.20">
    <property type="entry name" value="MFS general substrate transporter like domains"/>
    <property type="match status" value="1"/>
</dbReference>
<protein>
    <submittedName>
        <fullName evidence="8">NPF family transporter</fullName>
    </submittedName>
</protein>
<keyword evidence="4 7" id="KW-1133">Transmembrane helix</keyword>
<feature type="transmembrane region" description="Helical" evidence="7">
    <location>
        <begin position="371"/>
        <end position="393"/>
    </location>
</feature>
<feature type="transmembrane region" description="Helical" evidence="7">
    <location>
        <begin position="543"/>
        <end position="565"/>
    </location>
</feature>
<sequence length="611" mass="68030">MEQNGEQNSSAGAAKFEALDFKGHPADKATTGRWLPAVVILGIEMCERMTTLGISVNLVTYLENTMHLPSAQSANIVTNFLGTSFILSLFGGFLADTFLGRYLTIAIFASIQSLGVGVLTISTALPQFRPHPCIHNERCEEADGLQLFVLYLSLYLIALGTGGLKSSVSGFGSDQFDENDDKERSQMDYFFNRFFFCISLGSLLAVTVLVYIQDNVGRPWGYGICAVCMMSAILIFLGGTRTYRFKKATGSPLTQILQVVVASWRNRKLKLPADVGQLYDGNKASLSHNRAPHTDQFRCLDRASIIDSSMEESSNPSRWRLCTLSKVEEVKIIIRMLPIWATTIMFWTIYAQMVTFSVEQASHMNRNMGNFQIPAASMTVFFVSAILVTIALYDRIIMPLARGWTGHQQGFTTLQKIGFGLALSCLAMVAAALTEKKRSHEGRAHGLLDKPNSSVPMTVFYLVPQFFLVGTGEAFIYTGQLDFFIRESPPGMKTMSTGLFLSTLALGFFLSSLLVSIVNHVTTSSSRPGWLSNNLYRGRLDKFYWLVAIMSLVNFIIFLMFAKWYTYTDTVMGKHYNFQEPEKADEKEARPPSISSIDEKESRPPSKSSIE</sequence>
<feature type="transmembrane region" description="Helical" evidence="7">
    <location>
        <begin position="454"/>
        <end position="477"/>
    </location>
</feature>
<evidence type="ECO:0000256" key="6">
    <source>
        <dbReference type="SAM" id="MobiDB-lite"/>
    </source>
</evidence>
<feature type="compositionally biased region" description="Basic and acidic residues" evidence="6">
    <location>
        <begin position="580"/>
        <end position="590"/>
    </location>
</feature>
<dbReference type="GO" id="GO:0016020">
    <property type="term" value="C:membrane"/>
    <property type="evidence" value="ECO:0007669"/>
    <property type="project" value="UniProtKB-SubCell"/>
</dbReference>
<feature type="transmembrane region" description="Helical" evidence="7">
    <location>
        <begin position="102"/>
        <end position="125"/>
    </location>
</feature>
<accession>A0A1S6YDI3</accession>
<reference evidence="8" key="1">
    <citation type="submission" date="2016-10" db="EMBL/GenBank/DDBJ databases">
        <title>Molecular fundamentals of nitrogen uptake and transport in trees.</title>
        <authorList>
            <person name="Castro-Rodriguez V."/>
            <person name="Canas R.A."/>
            <person name="de la Torre F."/>
            <person name="Pascual B."/>
            <person name="Avila C."/>
            <person name="Canovas F.M."/>
        </authorList>
    </citation>
    <scope>NUCLEOTIDE SEQUENCE</scope>
</reference>
<dbReference type="Pfam" id="PF00854">
    <property type="entry name" value="PTR2"/>
    <property type="match status" value="1"/>
</dbReference>
<dbReference type="CDD" id="cd17413">
    <property type="entry name" value="MFS_NPF6"/>
    <property type="match status" value="1"/>
</dbReference>
<evidence type="ECO:0000256" key="4">
    <source>
        <dbReference type="ARBA" id="ARBA00022989"/>
    </source>
</evidence>
<dbReference type="AlphaFoldDB" id="A0A1S6YDI3"/>
<dbReference type="EMBL" id="KX986708">
    <property type="protein sequence ID" value="AQX43125.1"/>
    <property type="molecule type" value="mRNA"/>
</dbReference>
<organism evidence="8">
    <name type="scientific">Pinus pinaster</name>
    <name type="common">Maritime pine</name>
    <dbReference type="NCBI Taxonomy" id="71647"/>
    <lineage>
        <taxon>Eukaryota</taxon>
        <taxon>Viridiplantae</taxon>
        <taxon>Streptophyta</taxon>
        <taxon>Embryophyta</taxon>
        <taxon>Tracheophyta</taxon>
        <taxon>Spermatophyta</taxon>
        <taxon>Pinopsida</taxon>
        <taxon>Pinidae</taxon>
        <taxon>Conifers I</taxon>
        <taxon>Pinales</taxon>
        <taxon>Pinaceae</taxon>
        <taxon>Pinus</taxon>
        <taxon>Pinus subgen. Pinus</taxon>
    </lineage>
</organism>
<feature type="transmembrane region" description="Helical" evidence="7">
    <location>
        <begin position="414"/>
        <end position="434"/>
    </location>
</feature>
<feature type="transmembrane region" description="Helical" evidence="7">
    <location>
        <begin position="76"/>
        <end position="95"/>
    </location>
</feature>
<proteinExistence type="evidence at transcript level"/>
<evidence type="ECO:0000256" key="2">
    <source>
        <dbReference type="ARBA" id="ARBA00005982"/>
    </source>
</evidence>
<dbReference type="InterPro" id="IPR018456">
    <property type="entry name" value="PTR2_symporter_CS"/>
</dbReference>
<feature type="transmembrane region" description="Helical" evidence="7">
    <location>
        <begin position="498"/>
        <end position="523"/>
    </location>
</feature>
<evidence type="ECO:0000256" key="1">
    <source>
        <dbReference type="ARBA" id="ARBA00004141"/>
    </source>
</evidence>
<keyword evidence="3 7" id="KW-0812">Transmembrane</keyword>
<dbReference type="PANTHER" id="PTHR11654">
    <property type="entry name" value="OLIGOPEPTIDE TRANSPORTER-RELATED"/>
    <property type="match status" value="1"/>
</dbReference>
<evidence type="ECO:0000256" key="5">
    <source>
        <dbReference type="ARBA" id="ARBA00023136"/>
    </source>
</evidence>
<dbReference type="PROSITE" id="PS01022">
    <property type="entry name" value="PTR2_1"/>
    <property type="match status" value="1"/>
</dbReference>
<feature type="transmembrane region" description="Helical" evidence="7">
    <location>
        <begin position="332"/>
        <end position="351"/>
    </location>
</feature>
<evidence type="ECO:0000256" key="3">
    <source>
        <dbReference type="ARBA" id="ARBA00022692"/>
    </source>
</evidence>
<name>A0A1S6YDI3_PINPS</name>
<dbReference type="SUPFAM" id="SSF103473">
    <property type="entry name" value="MFS general substrate transporter"/>
    <property type="match status" value="1"/>
</dbReference>
<evidence type="ECO:0000313" key="8">
    <source>
        <dbReference type="EMBL" id="AQX43125.1"/>
    </source>
</evidence>
<comment type="similarity">
    <text evidence="2">Belongs to the major facilitator superfamily. Proton-dependent oligopeptide transporter (POT/PTR) (TC 2.A.17) family.</text>
</comment>
<comment type="subcellular location">
    <subcellularLocation>
        <location evidence="1">Membrane</location>
        <topology evidence="1">Multi-pass membrane protein</topology>
    </subcellularLocation>
</comment>
<gene>
    <name evidence="8" type="primary">NPF6.1</name>
</gene>